<gene>
    <name evidence="1" type="ORF">METZ01_LOCUS343215</name>
</gene>
<feature type="non-terminal residue" evidence="1">
    <location>
        <position position="1"/>
    </location>
</feature>
<sequence length="41" mass="4426">GAPGEIRTPDLVVRSHALENALQPINTGIILLRTSQSILNF</sequence>
<dbReference type="AlphaFoldDB" id="A0A382R1A5"/>
<organism evidence="1">
    <name type="scientific">marine metagenome</name>
    <dbReference type="NCBI Taxonomy" id="408172"/>
    <lineage>
        <taxon>unclassified sequences</taxon>
        <taxon>metagenomes</taxon>
        <taxon>ecological metagenomes</taxon>
    </lineage>
</organism>
<proteinExistence type="predicted"/>
<dbReference type="EMBL" id="UINC01117729">
    <property type="protein sequence ID" value="SVC90361.1"/>
    <property type="molecule type" value="Genomic_DNA"/>
</dbReference>
<name>A0A382R1A5_9ZZZZ</name>
<evidence type="ECO:0000313" key="1">
    <source>
        <dbReference type="EMBL" id="SVC90361.1"/>
    </source>
</evidence>
<accession>A0A382R1A5</accession>
<reference evidence="1" key="1">
    <citation type="submission" date="2018-05" db="EMBL/GenBank/DDBJ databases">
        <authorList>
            <person name="Lanie J.A."/>
            <person name="Ng W.-L."/>
            <person name="Kazmierczak K.M."/>
            <person name="Andrzejewski T.M."/>
            <person name="Davidsen T.M."/>
            <person name="Wayne K.J."/>
            <person name="Tettelin H."/>
            <person name="Glass J.I."/>
            <person name="Rusch D."/>
            <person name="Podicherti R."/>
            <person name="Tsui H.-C.T."/>
            <person name="Winkler M.E."/>
        </authorList>
    </citation>
    <scope>NUCLEOTIDE SEQUENCE</scope>
</reference>
<protein>
    <submittedName>
        <fullName evidence="1">Uncharacterized protein</fullName>
    </submittedName>
</protein>